<dbReference type="Proteomes" id="UP001528850">
    <property type="component" value="Unassembled WGS sequence"/>
</dbReference>
<evidence type="ECO:0000313" key="2">
    <source>
        <dbReference type="EMBL" id="MDF4026650.1"/>
    </source>
</evidence>
<name>A0ABT6BF66_9GAMM</name>
<proteinExistence type="predicted"/>
<keyword evidence="3" id="KW-1185">Reference proteome</keyword>
<feature type="transmembrane region" description="Helical" evidence="1">
    <location>
        <begin position="6"/>
        <end position="27"/>
    </location>
</feature>
<sequence length="70" mass="6751">MNYELVILRGLLVASVMVCGLILGNMLGLAGEAPTFAAPTADASASTATAITAGACALPPDGVLCVASGS</sequence>
<keyword evidence="1" id="KW-1133">Transmembrane helix</keyword>
<accession>A0ABT6BF66</accession>
<gene>
    <name evidence="2" type="ORF">P3W24_16880</name>
</gene>
<keyword evidence="1" id="KW-0472">Membrane</keyword>
<comment type="caution">
    <text evidence="2">The sequence shown here is derived from an EMBL/GenBank/DDBJ whole genome shotgun (WGS) entry which is preliminary data.</text>
</comment>
<protein>
    <submittedName>
        <fullName evidence="2">Uncharacterized protein</fullName>
    </submittedName>
</protein>
<keyword evidence="1" id="KW-0812">Transmembrane</keyword>
<evidence type="ECO:0000256" key="1">
    <source>
        <dbReference type="SAM" id="Phobius"/>
    </source>
</evidence>
<evidence type="ECO:0000313" key="3">
    <source>
        <dbReference type="Proteomes" id="UP001528850"/>
    </source>
</evidence>
<organism evidence="2 3">
    <name type="scientific">Luteibacter sahnii</name>
    <dbReference type="NCBI Taxonomy" id="3021977"/>
    <lineage>
        <taxon>Bacteria</taxon>
        <taxon>Pseudomonadati</taxon>
        <taxon>Pseudomonadota</taxon>
        <taxon>Gammaproteobacteria</taxon>
        <taxon>Lysobacterales</taxon>
        <taxon>Rhodanobacteraceae</taxon>
        <taxon>Luteibacter</taxon>
    </lineage>
</organism>
<reference evidence="2 3" key="1">
    <citation type="journal article" date="2024" name="Curr. Microbiol.">
        <title>Luteibacter sahnii sp. nov., A Novel Yellow-Colored Xanthomonadin Pigment Producing Probiotic Bacterium from Healthy Rice Seed Microbiome.</title>
        <authorList>
            <person name="Jaiswal G."/>
            <person name="Rana R."/>
            <person name="Nayak P.K."/>
            <person name="Chouhan R."/>
            <person name="Gandhi S.G."/>
            <person name="Patel H.K."/>
            <person name="Patil P.B."/>
        </authorList>
    </citation>
    <scope>NUCLEOTIDE SEQUENCE [LARGE SCALE GENOMIC DNA]</scope>
    <source>
        <strain evidence="2 3">PPL201</strain>
    </source>
</reference>
<dbReference type="EMBL" id="JARJJS010000006">
    <property type="protein sequence ID" value="MDF4026650.1"/>
    <property type="molecule type" value="Genomic_DNA"/>
</dbReference>